<dbReference type="GO" id="GO:0016787">
    <property type="term" value="F:hydrolase activity"/>
    <property type="evidence" value="ECO:0007669"/>
    <property type="project" value="UniProtKB-KW"/>
</dbReference>
<evidence type="ECO:0000256" key="1">
    <source>
        <dbReference type="SAM" id="SignalP"/>
    </source>
</evidence>
<dbReference type="Gene3D" id="1.10.10.2520">
    <property type="entry name" value="Cell wall hydrolase SleB, domain 1"/>
    <property type="match status" value="1"/>
</dbReference>
<dbReference type="RefSeq" id="WP_142787613.1">
    <property type="nucleotide sequence ID" value="NZ_VHJK01000001.1"/>
</dbReference>
<keyword evidence="1" id="KW-0732">Signal</keyword>
<accession>A0A547PB37</accession>
<feature type="chain" id="PRO_5021910110" evidence="1">
    <location>
        <begin position="24"/>
        <end position="223"/>
    </location>
</feature>
<dbReference type="Pfam" id="PF07486">
    <property type="entry name" value="Hydrolase_2"/>
    <property type="match status" value="1"/>
</dbReference>
<evidence type="ECO:0000259" key="2">
    <source>
        <dbReference type="Pfam" id="PF07486"/>
    </source>
</evidence>
<dbReference type="Proteomes" id="UP000316343">
    <property type="component" value="Unassembled WGS sequence"/>
</dbReference>
<feature type="domain" description="Cell wall hydrolase SleB" evidence="2">
    <location>
        <begin position="118"/>
        <end position="222"/>
    </location>
</feature>
<keyword evidence="4" id="KW-1185">Reference proteome</keyword>
<evidence type="ECO:0000313" key="4">
    <source>
        <dbReference type="Proteomes" id="UP000316343"/>
    </source>
</evidence>
<protein>
    <submittedName>
        <fullName evidence="3">Cell wall hydrolase</fullName>
    </submittedName>
</protein>
<proteinExistence type="predicted"/>
<dbReference type="InterPro" id="IPR011105">
    <property type="entry name" value="Cell_wall_hydrolase_SleB"/>
</dbReference>
<dbReference type="InterPro" id="IPR042047">
    <property type="entry name" value="SleB_dom1"/>
</dbReference>
<comment type="caution">
    <text evidence="3">The sequence shown here is derived from an EMBL/GenBank/DDBJ whole genome shotgun (WGS) entry which is preliminary data.</text>
</comment>
<sequence length="223" mass="24555">MGRKTYSLSAVAIIATASLSFSSADGAGAYAQDAGDIPVTAQAGPSAEELVEIVPQTPVFVSEEVVQPVPEKTAEPETAEPALDAESLRELVSIVDQPDDMSEQMRCLAGAVYFESRGEPLAGQLAVAQVIINRAEDRRFPASYCGVVYQRSQFSFVKNGRMPRIKTTSAAWDRAKSIARIAHEDMWESEAGEAVYFHANYVRPKWSYRKTRTAQIDTHIFYR</sequence>
<feature type="signal peptide" evidence="1">
    <location>
        <begin position="1"/>
        <end position="23"/>
    </location>
</feature>
<gene>
    <name evidence="3" type="ORF">FGU71_05440</name>
</gene>
<dbReference type="AlphaFoldDB" id="A0A547PB37"/>
<keyword evidence="3" id="KW-0378">Hydrolase</keyword>
<organism evidence="3 4">
    <name type="scientific">Erythrobacter insulae</name>
    <dbReference type="NCBI Taxonomy" id="2584124"/>
    <lineage>
        <taxon>Bacteria</taxon>
        <taxon>Pseudomonadati</taxon>
        <taxon>Pseudomonadota</taxon>
        <taxon>Alphaproteobacteria</taxon>
        <taxon>Sphingomonadales</taxon>
        <taxon>Erythrobacteraceae</taxon>
        <taxon>Erythrobacter/Porphyrobacter group</taxon>
        <taxon>Erythrobacter</taxon>
    </lineage>
</organism>
<reference evidence="3 4" key="1">
    <citation type="submission" date="2019-06" db="EMBL/GenBank/DDBJ databases">
        <title>Erythrobacter insulae sp. nov., isolated from a tidal flat.</title>
        <authorList>
            <person name="Yoon J.-H."/>
        </authorList>
    </citation>
    <scope>NUCLEOTIDE SEQUENCE [LARGE SCALE GENOMIC DNA]</scope>
    <source>
        <strain evidence="3 4">JBTF-M21</strain>
    </source>
</reference>
<name>A0A547PB37_9SPHN</name>
<evidence type="ECO:0000313" key="3">
    <source>
        <dbReference type="EMBL" id="TRD11347.1"/>
    </source>
</evidence>
<dbReference type="EMBL" id="VHJK01000001">
    <property type="protein sequence ID" value="TRD11347.1"/>
    <property type="molecule type" value="Genomic_DNA"/>
</dbReference>
<dbReference type="OrthoDB" id="9785345at2"/>